<protein>
    <submittedName>
        <fullName evidence="2">Uncharacterized protein</fullName>
    </submittedName>
</protein>
<evidence type="ECO:0000256" key="1">
    <source>
        <dbReference type="SAM" id="MobiDB-lite"/>
    </source>
</evidence>
<evidence type="ECO:0000313" key="3">
    <source>
        <dbReference type="Proteomes" id="UP000249499"/>
    </source>
</evidence>
<reference evidence="2 3" key="1">
    <citation type="journal article" date="2018" name="Sci. Rep.">
        <title>Rhizobium tumorigenes sp. nov., a novel plant tumorigenic bacterium isolated from cane gall tumors on thornless blackberry.</title>
        <authorList>
            <person name="Kuzmanovi N."/>
            <person name="Smalla K."/>
            <person name="Gronow S."/>
            <person name="PuBawska J."/>
        </authorList>
    </citation>
    <scope>NUCLEOTIDE SEQUENCE [LARGE SCALE GENOMIC DNA]</scope>
    <source>
        <strain evidence="2 3">1078</strain>
    </source>
</reference>
<dbReference type="Proteomes" id="UP000249499">
    <property type="component" value="Plasmid unnamed1"/>
</dbReference>
<gene>
    <name evidence="2" type="ORF">PR017_24270</name>
</gene>
<organism evidence="2 3">
    <name type="scientific">Rhizobium tumorigenes</name>
    <dbReference type="NCBI Taxonomy" id="2041385"/>
    <lineage>
        <taxon>Bacteria</taxon>
        <taxon>Pseudomonadati</taxon>
        <taxon>Pseudomonadota</taxon>
        <taxon>Alphaproteobacteria</taxon>
        <taxon>Hyphomicrobiales</taxon>
        <taxon>Rhizobiaceae</taxon>
        <taxon>Rhizobium/Agrobacterium group</taxon>
        <taxon>Rhizobium</taxon>
    </lineage>
</organism>
<sequence length="94" mass="10164">MAARTGRNTLLNSGVKPEKLTGHFRMPYQVARTADMHADIGVQSVEPAEARQHSVKKGVDNGDHLRKHIADPATQRAKSERDIVVVGISSGTHG</sequence>
<keyword evidence="3" id="KW-1185">Reference proteome</keyword>
<feature type="region of interest" description="Disordered" evidence="1">
    <location>
        <begin position="45"/>
        <end position="65"/>
    </location>
</feature>
<dbReference type="EMBL" id="CP117258">
    <property type="protein sequence ID" value="WFR98811.1"/>
    <property type="molecule type" value="Genomic_DNA"/>
</dbReference>
<accession>A0AAF1KTC3</accession>
<feature type="compositionally biased region" description="Basic and acidic residues" evidence="1">
    <location>
        <begin position="48"/>
        <end position="65"/>
    </location>
</feature>
<dbReference type="RefSeq" id="WP_133255675.1">
    <property type="nucleotide sequence ID" value="NZ_CP117258.1"/>
</dbReference>
<name>A0AAF1KTC3_9HYPH</name>
<evidence type="ECO:0000313" key="2">
    <source>
        <dbReference type="EMBL" id="WFR98811.1"/>
    </source>
</evidence>
<dbReference type="AlphaFoldDB" id="A0AAF1KTC3"/>
<reference evidence="3" key="2">
    <citation type="journal article" date="2023" name="MicrobiologyOpen">
        <title>Genomics of the tumorigenes clade of the family Rhizobiaceae and description of Rhizobium rhododendri sp. nov.</title>
        <authorList>
            <person name="Kuzmanovic N."/>
            <person name="diCenzo G.C."/>
            <person name="Bunk B."/>
            <person name="Sproeer C."/>
            <person name="Fruehling A."/>
            <person name="Neumann-Schaal M."/>
            <person name="Overmann J."/>
            <person name="Smalla K."/>
        </authorList>
    </citation>
    <scope>NUCLEOTIDE SEQUENCE [LARGE SCALE GENOMIC DNA]</scope>
    <source>
        <strain evidence="3">1078</strain>
        <plasmid evidence="3">unnamed1</plasmid>
    </source>
</reference>
<proteinExistence type="predicted"/>
<geneLocation type="plasmid" evidence="2 3">
    <name>unnamed1</name>
</geneLocation>
<keyword evidence="2" id="KW-0614">Plasmid</keyword>
<dbReference type="KEGG" id="rtu:PR017_24270"/>